<comment type="caution">
    <text evidence="2">The sequence shown here is derived from an EMBL/GenBank/DDBJ whole genome shotgun (WGS) entry which is preliminary data.</text>
</comment>
<evidence type="ECO:0000313" key="3">
    <source>
        <dbReference type="Proteomes" id="UP000001340"/>
    </source>
</evidence>
<feature type="transmembrane region" description="Helical" evidence="1">
    <location>
        <begin position="6"/>
        <end position="22"/>
    </location>
</feature>
<accession>A0A0E2D252</accession>
<name>A0A0E2D252_LEPIR</name>
<sequence>MLNFRKIAYWVLFILSLFFFCIEKKSFRRLEKPGKDKGIVYVIRQVQPTLAVWSYDFRLEKYKSHFKKKGETQLISRFDLSNGEYFTEELEEGFYLLSIPSKIGVEKIFRIEKGKRIFFRFVIFNEKEISIPDFFIKEITEVEALEDLLENEHLNESFRK</sequence>
<evidence type="ECO:0000256" key="1">
    <source>
        <dbReference type="SAM" id="Phobius"/>
    </source>
</evidence>
<keyword evidence="1" id="KW-1133">Transmembrane helix</keyword>
<dbReference type="Proteomes" id="UP000001340">
    <property type="component" value="Unassembled WGS sequence"/>
</dbReference>
<organism evidence="2 3">
    <name type="scientific">Leptospira interrogans str. UI 12758</name>
    <dbReference type="NCBI Taxonomy" id="1049938"/>
    <lineage>
        <taxon>Bacteria</taxon>
        <taxon>Pseudomonadati</taxon>
        <taxon>Spirochaetota</taxon>
        <taxon>Spirochaetia</taxon>
        <taxon>Leptospirales</taxon>
        <taxon>Leptospiraceae</taxon>
        <taxon>Leptospira</taxon>
    </lineage>
</organism>
<protein>
    <submittedName>
        <fullName evidence="2">Uncharacterized protein</fullName>
    </submittedName>
</protein>
<reference evidence="2 3" key="1">
    <citation type="submission" date="2012-10" db="EMBL/GenBank/DDBJ databases">
        <authorList>
            <person name="Harkins D.M."/>
            <person name="Durkin A.S."/>
            <person name="Brinkac L.M."/>
            <person name="Haft D.H."/>
            <person name="Selengut J.D."/>
            <person name="Sanka R."/>
            <person name="DePew J."/>
            <person name="Purushe J."/>
            <person name="Chanthongthip A."/>
            <person name="Lattana O."/>
            <person name="Phetsouvanh R."/>
            <person name="Newton P.N."/>
            <person name="Vinetz J.M."/>
            <person name="Sutton G.G."/>
            <person name="Nierman W.C."/>
            <person name="Fouts D.E."/>
        </authorList>
    </citation>
    <scope>NUCLEOTIDE SEQUENCE [LARGE SCALE GENOMIC DNA]</scope>
    <source>
        <strain evidence="2 3">UI 12758</strain>
    </source>
</reference>
<dbReference type="AlphaFoldDB" id="A0A0E2D252"/>
<dbReference type="EMBL" id="AHNR02000057">
    <property type="protein sequence ID" value="EKR54085.1"/>
    <property type="molecule type" value="Genomic_DNA"/>
</dbReference>
<proteinExistence type="predicted"/>
<keyword evidence="1" id="KW-0812">Transmembrane</keyword>
<keyword evidence="1" id="KW-0472">Membrane</keyword>
<evidence type="ECO:0000313" key="2">
    <source>
        <dbReference type="EMBL" id="EKR54085.1"/>
    </source>
</evidence>
<dbReference type="RefSeq" id="WP_000931671.1">
    <property type="nucleotide sequence ID" value="NZ_AHNR02000057.1"/>
</dbReference>
<gene>
    <name evidence="2" type="ORF">LEP1GSC105_4509</name>
</gene>